<dbReference type="PROSITE" id="PS50082">
    <property type="entry name" value="WD_REPEATS_2"/>
    <property type="match status" value="1"/>
</dbReference>
<dbReference type="EMBL" id="CAKKNE010000003">
    <property type="protein sequence ID" value="CAH0371638.1"/>
    <property type="molecule type" value="Genomic_DNA"/>
</dbReference>
<dbReference type="InterPro" id="IPR050995">
    <property type="entry name" value="WD-F-box_domain-protein"/>
</dbReference>
<evidence type="ECO:0008006" key="5">
    <source>
        <dbReference type="Google" id="ProtNLM"/>
    </source>
</evidence>
<dbReference type="PROSITE" id="PS50294">
    <property type="entry name" value="WD_REPEATS_REGION"/>
    <property type="match status" value="1"/>
</dbReference>
<evidence type="ECO:0000313" key="4">
    <source>
        <dbReference type="Proteomes" id="UP000789595"/>
    </source>
</evidence>
<dbReference type="InterPro" id="IPR001680">
    <property type="entry name" value="WD40_rpt"/>
</dbReference>
<sequence length="492" mass="53864">MAAHLESVRRALAQQDAEVDRFRAIIQENSALNERILEHEDTIARQAAALSTLRSEADDTMTARAAQTAARRLEQQNASLQRDLSAAHEAARALDKERVALADALHERDRRLETLRRDSDRLRKERDEAVSKLSAERSKAKRHEEESRLRKQEHDSLIQRVISDKDKKNGELNAMTEVVERLRSDLDLKNEKEWSVVEAVPSKARCVVRRAHAVAAVDVCLEGKHAVSGGEDGSIVVWHVTTTPTPSLKLTTDRRESCATVDVKHDLILCASKNTSVQLWDINGRRRLSLQHSHQKKARMGGAVLLSQATYATCASDGVVKFWDHDRVREERLCPSGGSALASVGGHSVIAGHADGACRLWDARSEVCALDMGPRDSTAAVRAVSAEGHFVASLNADHALYIYDRRRSTCVHSLKHDALKAPERCRIAWAPGALHVAAPSVSGAVLVFDARTGACATTLQPSSLEAPPVNAVAWAADILATVDQDGGLALWD</sequence>
<evidence type="ECO:0000256" key="2">
    <source>
        <dbReference type="SAM" id="MobiDB-lite"/>
    </source>
</evidence>
<dbReference type="PANTHER" id="PTHR14604:SF3">
    <property type="entry name" value="SPERM-ASSOCIATED ANTIGEN 16 PROTEIN"/>
    <property type="match status" value="1"/>
</dbReference>
<dbReference type="SMART" id="SM00320">
    <property type="entry name" value="WD40"/>
    <property type="match status" value="5"/>
</dbReference>
<organism evidence="3 4">
    <name type="scientific">Pelagomonas calceolata</name>
    <dbReference type="NCBI Taxonomy" id="35677"/>
    <lineage>
        <taxon>Eukaryota</taxon>
        <taxon>Sar</taxon>
        <taxon>Stramenopiles</taxon>
        <taxon>Ochrophyta</taxon>
        <taxon>Pelagophyceae</taxon>
        <taxon>Pelagomonadales</taxon>
        <taxon>Pelagomonadaceae</taxon>
        <taxon>Pelagomonas</taxon>
    </lineage>
</organism>
<accession>A0A8J2SG62</accession>
<gene>
    <name evidence="3" type="ORF">PECAL_3P15890</name>
</gene>
<dbReference type="Gene3D" id="2.130.10.10">
    <property type="entry name" value="YVTN repeat-like/Quinoprotein amine dehydrogenase"/>
    <property type="match status" value="2"/>
</dbReference>
<dbReference type="OrthoDB" id="538223at2759"/>
<proteinExistence type="predicted"/>
<feature type="region of interest" description="Disordered" evidence="2">
    <location>
        <begin position="121"/>
        <end position="152"/>
    </location>
</feature>
<dbReference type="SUPFAM" id="SSF50978">
    <property type="entry name" value="WD40 repeat-like"/>
    <property type="match status" value="1"/>
</dbReference>
<dbReference type="Proteomes" id="UP000789595">
    <property type="component" value="Unassembled WGS sequence"/>
</dbReference>
<name>A0A8J2SG62_9STRA</name>
<dbReference type="PANTHER" id="PTHR14604">
    <property type="entry name" value="WD40 REPEAT PF20"/>
    <property type="match status" value="1"/>
</dbReference>
<comment type="caution">
    <text evidence="3">The sequence shown here is derived from an EMBL/GenBank/DDBJ whole genome shotgun (WGS) entry which is preliminary data.</text>
</comment>
<dbReference type="InterPro" id="IPR015943">
    <property type="entry name" value="WD40/YVTN_repeat-like_dom_sf"/>
</dbReference>
<dbReference type="InterPro" id="IPR036322">
    <property type="entry name" value="WD40_repeat_dom_sf"/>
</dbReference>
<reference evidence="3" key="1">
    <citation type="submission" date="2021-11" db="EMBL/GenBank/DDBJ databases">
        <authorList>
            <consortium name="Genoscope - CEA"/>
            <person name="William W."/>
        </authorList>
    </citation>
    <scope>NUCLEOTIDE SEQUENCE</scope>
</reference>
<keyword evidence="1" id="KW-0853">WD repeat</keyword>
<evidence type="ECO:0000256" key="1">
    <source>
        <dbReference type="PROSITE-ProRule" id="PRU00221"/>
    </source>
</evidence>
<protein>
    <recommendedName>
        <fullName evidence="5">Autophagy-related protein 16 domain-containing protein</fullName>
    </recommendedName>
</protein>
<dbReference type="Pfam" id="PF00400">
    <property type="entry name" value="WD40"/>
    <property type="match status" value="1"/>
</dbReference>
<dbReference type="AlphaFoldDB" id="A0A8J2SG62"/>
<evidence type="ECO:0000313" key="3">
    <source>
        <dbReference type="EMBL" id="CAH0371638.1"/>
    </source>
</evidence>
<keyword evidence="4" id="KW-1185">Reference proteome</keyword>
<feature type="repeat" description="WD" evidence="1">
    <location>
        <begin position="469"/>
        <end position="492"/>
    </location>
</feature>